<gene>
    <name evidence="1" type="ORF">HF292_014315</name>
</gene>
<accession>A0ACD5ILT3</accession>
<keyword evidence="2" id="KW-1185">Reference proteome</keyword>
<dbReference type="EMBL" id="CP130946">
    <property type="protein sequence ID" value="XRP72941.1"/>
    <property type="molecule type" value="Genomic_DNA"/>
</dbReference>
<evidence type="ECO:0000313" key="2">
    <source>
        <dbReference type="Proteomes" id="UP001196097"/>
    </source>
</evidence>
<proteinExistence type="predicted"/>
<protein>
    <submittedName>
        <fullName evidence="1">Superinfection immunity protein</fullName>
    </submittedName>
</protein>
<name>A0ACD5ILT3_9PROT</name>
<sequence>MLQWITDSRAGFVAVMVIAFVVATSGYVLPALMAWSMGSPYRMPITLLDLLLGCTVLRWLAAPIWAVTIGNGGGFAEDQPFRQNSWTEGLSAGFKIF</sequence>
<organism evidence="1 2">
    <name type="scientific">Acidithiobacillus ferruginosus</name>
    <dbReference type="NCBI Taxonomy" id="3063951"/>
    <lineage>
        <taxon>Bacteria</taxon>
        <taxon>Pseudomonadati</taxon>
        <taxon>Pseudomonadota</taxon>
        <taxon>Acidithiobacillia</taxon>
        <taxon>Acidithiobacillales</taxon>
        <taxon>Acidithiobacillaceae</taxon>
        <taxon>Acidithiobacillus</taxon>
    </lineage>
</organism>
<reference evidence="1 2" key="1">
    <citation type="journal article" date="2021" name="ISME J.">
        <title>Genomic evolution of the class Acidithiobacillia: deep-branching Proteobacteria living in extreme acidic conditions.</title>
        <authorList>
            <person name="Moya-Beltran A."/>
            <person name="Beard S."/>
            <person name="Rojas-Villalobos C."/>
            <person name="Issotta F."/>
            <person name="Gallardo Y."/>
            <person name="Ulloa R."/>
            <person name="Giaveno A."/>
            <person name="Degli Esposti M."/>
            <person name="Johnson D.B."/>
            <person name="Quatrini R."/>
        </authorList>
    </citation>
    <scope>NUCLEOTIDE SEQUENCE [LARGE SCALE GENOMIC DNA]</scope>
    <source>
        <strain evidence="1 2">CF3</strain>
    </source>
</reference>
<dbReference type="Proteomes" id="UP001196097">
    <property type="component" value="Chromosome"/>
</dbReference>
<evidence type="ECO:0000313" key="1">
    <source>
        <dbReference type="EMBL" id="XRP72941.1"/>
    </source>
</evidence>